<dbReference type="InterPro" id="IPR036872">
    <property type="entry name" value="CH_dom_sf"/>
</dbReference>
<feature type="coiled-coil region" evidence="16">
    <location>
        <begin position="2710"/>
        <end position="2756"/>
    </location>
</feature>
<dbReference type="Gene3D" id="3.30.60.90">
    <property type="match status" value="1"/>
</dbReference>
<feature type="compositionally biased region" description="Polar residues" evidence="17">
    <location>
        <begin position="2438"/>
        <end position="2451"/>
    </location>
</feature>
<dbReference type="PROSITE" id="PS50020">
    <property type="entry name" value="WW_DOMAIN_2"/>
    <property type="match status" value="1"/>
</dbReference>
<dbReference type="InterPro" id="IPR001202">
    <property type="entry name" value="WW_dom"/>
</dbReference>
<dbReference type="InterPro" id="IPR001715">
    <property type="entry name" value="CH_dom"/>
</dbReference>
<dbReference type="Pfam" id="PF00569">
    <property type="entry name" value="ZZ"/>
    <property type="match status" value="1"/>
</dbReference>
<dbReference type="CDD" id="cd02334">
    <property type="entry name" value="ZZ_dystrophin"/>
    <property type="match status" value="1"/>
</dbReference>
<evidence type="ECO:0000256" key="2">
    <source>
        <dbReference type="ARBA" id="ARBA00004278"/>
    </source>
</evidence>
<evidence type="ECO:0000256" key="15">
    <source>
        <dbReference type="PROSITE-ProRule" id="PRU00228"/>
    </source>
</evidence>
<keyword evidence="7 15" id="KW-0863">Zinc-finger</keyword>
<dbReference type="InterPro" id="IPR043145">
    <property type="entry name" value="Znf_ZZ_sf"/>
</dbReference>
<proteinExistence type="predicted"/>
<dbReference type="PROSITE" id="PS00020">
    <property type="entry name" value="ACTININ_2"/>
    <property type="match status" value="1"/>
</dbReference>
<dbReference type="GO" id="GO:0042383">
    <property type="term" value="C:sarcolemma"/>
    <property type="evidence" value="ECO:0007669"/>
    <property type="project" value="UniProtKB-SubCell"/>
</dbReference>
<dbReference type="PROSITE" id="PS50135">
    <property type="entry name" value="ZF_ZZ_2"/>
    <property type="match status" value="1"/>
</dbReference>
<feature type="coiled-coil region" evidence="16">
    <location>
        <begin position="545"/>
        <end position="606"/>
    </location>
</feature>
<feature type="compositionally biased region" description="Basic and acidic residues" evidence="17">
    <location>
        <begin position="2426"/>
        <end position="2437"/>
    </location>
</feature>
<dbReference type="InterPro" id="IPR015154">
    <property type="entry name" value="EF-hand_dom_typ2"/>
</dbReference>
<dbReference type="InterPro" id="IPR000433">
    <property type="entry name" value="Znf_ZZ"/>
</dbReference>
<dbReference type="GO" id="GO:0007274">
    <property type="term" value="P:neuromuscular synaptic transmission"/>
    <property type="evidence" value="ECO:0007669"/>
    <property type="project" value="UniProtKB-ARBA"/>
</dbReference>
<keyword evidence="12" id="KW-0206">Cytoskeleton</keyword>
<evidence type="ECO:0000256" key="6">
    <source>
        <dbReference type="ARBA" id="ARBA00022737"/>
    </source>
</evidence>
<dbReference type="InterPro" id="IPR011992">
    <property type="entry name" value="EF-hand-dom_pair"/>
</dbReference>
<dbReference type="GO" id="GO:0030010">
    <property type="term" value="P:establishment of cell polarity"/>
    <property type="evidence" value="ECO:0007669"/>
    <property type="project" value="UniProtKB-ARBA"/>
</dbReference>
<dbReference type="SUPFAM" id="SSF47576">
    <property type="entry name" value="Calponin-homology domain, CH-domain"/>
    <property type="match status" value="1"/>
</dbReference>
<dbReference type="FunFam" id="1.10.418.10:FF:000032">
    <property type="entry name" value="utrophin isoform X1"/>
    <property type="match status" value="1"/>
</dbReference>
<feature type="region of interest" description="Disordered" evidence="17">
    <location>
        <begin position="1703"/>
        <end position="1734"/>
    </location>
</feature>
<feature type="domain" description="WW" evidence="18">
    <location>
        <begin position="3046"/>
        <end position="3079"/>
    </location>
</feature>
<dbReference type="Pfam" id="PF09068">
    <property type="entry name" value="EF-hand_2"/>
    <property type="match status" value="1"/>
</dbReference>
<evidence type="ECO:0000256" key="13">
    <source>
        <dbReference type="ARBA" id="ARBA00065906"/>
    </source>
</evidence>
<dbReference type="SMART" id="SM00033">
    <property type="entry name" value="CH"/>
    <property type="match status" value="2"/>
</dbReference>
<dbReference type="InterPro" id="IPR035436">
    <property type="entry name" value="Dystrophin/utrophin"/>
</dbReference>
<dbReference type="SUPFAM" id="SSF57850">
    <property type="entry name" value="RING/U-box"/>
    <property type="match status" value="1"/>
</dbReference>
<dbReference type="Gene3D" id="1.20.58.60">
    <property type="match status" value="12"/>
</dbReference>
<dbReference type="Pfam" id="PF00307">
    <property type="entry name" value="CH"/>
    <property type="match status" value="2"/>
</dbReference>
<dbReference type="CDD" id="cd00201">
    <property type="entry name" value="WW"/>
    <property type="match status" value="1"/>
</dbReference>
<evidence type="ECO:0000256" key="7">
    <source>
        <dbReference type="ARBA" id="ARBA00022771"/>
    </source>
</evidence>
<dbReference type="FunFam" id="3.30.60.90:FF:000001">
    <property type="entry name" value="Dystrophin isoform 2"/>
    <property type="match status" value="1"/>
</dbReference>
<dbReference type="GO" id="GO:0031594">
    <property type="term" value="C:neuromuscular junction"/>
    <property type="evidence" value="ECO:0007669"/>
    <property type="project" value="UniProtKB-ARBA"/>
</dbReference>
<feature type="region of interest" description="Disordered" evidence="17">
    <location>
        <begin position="632"/>
        <end position="659"/>
    </location>
</feature>
<dbReference type="SUPFAM" id="SSF51045">
    <property type="entry name" value="WW domain"/>
    <property type="match status" value="1"/>
</dbReference>
<feature type="region of interest" description="Disordered" evidence="17">
    <location>
        <begin position="1656"/>
        <end position="1682"/>
    </location>
</feature>
<evidence type="ECO:0000256" key="12">
    <source>
        <dbReference type="ARBA" id="ARBA00023212"/>
    </source>
</evidence>
<dbReference type="GO" id="GO:0046928">
    <property type="term" value="P:regulation of neurotransmitter secretion"/>
    <property type="evidence" value="ECO:0007669"/>
    <property type="project" value="UniProtKB-ARBA"/>
</dbReference>
<feature type="region of interest" description="Disordered" evidence="17">
    <location>
        <begin position="2426"/>
        <end position="2452"/>
    </location>
</feature>
<dbReference type="PROSITE" id="PS01357">
    <property type="entry name" value="ZF_ZZ_1"/>
    <property type="match status" value="1"/>
</dbReference>
<evidence type="ECO:0000256" key="14">
    <source>
        <dbReference type="ARBA" id="ARBA00083840"/>
    </source>
</evidence>
<comment type="subunit">
    <text evidence="13">Component of the dystrophin associated protein complex (DAPC). Interacts with Dg, via the Dg WW domain binding sites.</text>
</comment>
<evidence type="ECO:0000256" key="10">
    <source>
        <dbReference type="ARBA" id="ARBA00023136"/>
    </source>
</evidence>
<dbReference type="GO" id="GO:0048790">
    <property type="term" value="P:maintenance of presynaptic active zone structure"/>
    <property type="evidence" value="ECO:0007669"/>
    <property type="project" value="UniProtKB-ARBA"/>
</dbReference>
<name>A0A8D8LP79_9HEMI</name>
<feature type="coiled-coil region" evidence="16">
    <location>
        <begin position="3536"/>
        <end position="3570"/>
    </location>
</feature>
<dbReference type="SMART" id="SM00456">
    <property type="entry name" value="WW"/>
    <property type="match status" value="1"/>
</dbReference>
<dbReference type="GO" id="GO:0005856">
    <property type="term" value="C:cytoskeleton"/>
    <property type="evidence" value="ECO:0007669"/>
    <property type="project" value="UniProtKB-SubCell"/>
</dbReference>
<dbReference type="EMBL" id="HBUF01024077">
    <property type="protein sequence ID" value="CAG6612238.1"/>
    <property type="molecule type" value="Transcribed_RNA"/>
</dbReference>
<sequence length="3656" mass="420771">MDTLVDEREDVQKKTFTKWINSQLLKDGKNGQIENLFVDFQDGNKLLSLLEVLTGNKYNREKGNMRVHHINNINRALRILENNNVKLVNISSNDIVDGNSKLILGLVWSIILHWQVHYHLKDLMAESQQTNLEKTLLSWCRHNTKNYPNVDIKNFTSSWTDGLAFNALLHNFRSDLFEFDAVCRMHPNGRIDHAFNMATSHFSIERLLDPEDVNTSTPDKKSIMMYVMCLFQSLPHSEPLVNVSDLSDYSANSSVTGRFKDIPSDSSVRDSRPVSLATNVSLELGGYQVALEEVLTWLLEAEDKLNNNLEIPDSLEEIKAMFSAHEAFLLELSGHQEGVGAVLEEGARMINEEGLREGEEDEVRIQMKLLNSRWETLRMNAMNKQAKLHAALMTTQQAQLEQFRTWLTATEDRISRLSQQTGPDLKSLKKQIEDHRILAKDFQEQQALIDTLSNLVIVVDENTNDTAYGEMEDELTALGERWTHICQWGDERWSKLLRLCKNMSNVCEDSNRIQVWLNDKECVLKSMESEHVVDAGMVPEKITQLKLLRKQLAVQQKSLNNLNNSVNAVHDDLNNEEYLNTHLEKIETLEDRIEALTQMTEVIAQRLSSLGFECIFEVSQLDQSLDTEMLTDESVSSVNTSKRRHSVNTDEESSDLAGTKQQKLDDCCEKLLEWIATSETLMREREGDQAVFDQIQAELNSTYKQLFVTYVEGLSNKEESKFIDIDKKFTTLEKLLIEYKDTIGKPNMKVFMRWINDVEGALLSDHVIATDLKKMETQRDNFFNLMQNLKEKQKEFETLSVDSFKQIDTINLNEKQKIQNEFVELSTKWNDILQLLNDRHSKIETNIERYKNLETEFISMENWLKEIDKFTQENEKKLVAKKIGNIQEILNQSNALQVDIVTMEPNYLRIEQLLNQLLNENNTDPTFAAELRSRYESLSRDWKRVSNDAIQCNQSIENIVEQNKKFYVSLEELDKWLDSVQVKLSKEIAVPPVITSSAELFRLKAYYQGIKHEMDEKSKLFRTVNDDGNNLLLNLKETSTKDLAKRITTVNTKWDDITKPVYTTFKKLQDGSHLYGEFRALIAQESDFLDKLERRLRKSPKQAADVEEISEELYDLENYLKDHTETKINRIEEIGKHLVQDAIMPDNVQSEVTKLTERWDCLRSKAQQRTQLLEVSVVEAQVSEAQVVEFQEWLNDVELQLNNRIHDDLTASDAPDFVQVVAKEFVRQSKILSEMNKQVEHYNKNDKKEAAARLKEQLILLQKKFFELEEKFEKYKSPENINTKVERALASLKEIKERTCFLELASDDTDGIQNQIKHCMKIYGTLSDMKVNIESVIKQGRKAVETKAVPNPEDFSSRVDNLKELYNELGLTITNSKKSLETAYDLSTSMNMDTAMLLQWLSNVENDLEQIDSTPLPDRDLQAELTFVDETRNELSTKWTETKNKLNDNFKSFCKMCDVIYLENLNERVDEVNRKFNRIGDRLKETEQQFKGITKTRQNISKENNIHGKHVNNQATNKESAPQKVNESHLPTKSILKKTRSIPKRMLTRDNSIDIHDESDEMRKSFYENLKPSMKIIEEKDHESPEVYENDTFHLTKDSSLFDKVSKNQFNECLNPNNTPQMVEIKEREIESSNVGSVLLHSVVQGPHTVERVEIDDTETESANESTTDIDDIEDKWPSSPVFPNKLGKQRILSDDSIVSSRESLKNSKIVEEDETHDENNRQTRAKSEERDTLSNNQLVLNQGNLDITPKSLKSDDTKFASEPDIRLRVTGIVNRTELTTITTMNDKSRIKRENEEATSDKDKTNSIKSVKELKVRKEVEVSKTYELVGKYETPAKDEDEDSFSGSDNETDVVVIFSEDEGLNTCQDYDTDSSSHSADLSNKTCISKLSEPGANVKDVGSGFASEMKSRMRDDPVSIEYDDEEVRKYEQSANAMLERMDNILITVRGVNEIKEPQKRLEILENELSFLAPDAATLISQGDGLVLSLHSIKPKQAWYLRTNILDKLRARWSQVMSETEVRKVQAHQAEITLKERKDLSNELQQWLESVSKVLKNSKVNMELKKKILKEKDDKERLMARLKEINSELEIQQVTSSPEILIDRQIAESWSFVQNQLVAVERPTSPVVINGKPKEQPRLSSEFITQVNKTREAISTINRQLNNPPLSGELYDQFNQQNDTLQSIKSCLHALKPTVDELEQARDTYLKSPDQNQSKRVLDKLKDEWTQVNSAYNERYIQWCKCNDEMKDLSKSCEILQSWLPQCEQLIRELDDSTSALSKEQCREKHTEIEKQITLKHKYINSIHATYPKIKDSPGSSKSLTENIEDVKSRWQIVLTLMTKNRETFAMDSPSKVCDVAKDRANFMAMDKLNEITKASSPSPSTKPSVTKVHVKESEGVTVQNLNKSAKIDKICPLQDKIDKLRDDLLHMKERTPDSPKDDQTSPVLSPHATSTPIKGSKNVVTRAIVNESPSSPISGTPTKTCLVASFDKSILQIRDWLSLEEKMLKQQCVIVGDVDNIMSVLGKQMNVLRELEQKKPQLDELVNTAENLKADSNKAQLHGKVTKLREHWDETNNKVMARKSQLDSMLSDSQTYDAKRQDVDGWLTRMENRMQRMNPVGYTADVLEVQLREQKSIHADVHQFKQQITLFNQLTQKLISEYQHDDTSRVKKITEQVNQRYNNLNTSIINRGKALNSAVSSLQNFDKSIDNFLAWLSEAESTMECAEVETDRQTDKQSSPLLKDLQAEIESHKDVYSSLNTSGKRLLGSLTSQDDAVMLQRRLDEMNQRWHHLKNRSLAIRNRLESNSEHWNALLLNLRELSDWVFRKDTELSRLGPVGGDINVLQKQEDDHRAFRRQLEDKRPIIENSILNGRQYLNEVSISDLTEPKDQQDPDRELTMCIRREVNILTEKWNQLMERSDIWQGRIEEILTKMRLFQKSLDDLSNRLSAAESVKNNWTNVTDASQIPELRDYLKKFSERLTPFQRALEDTNDQASFFSSNNIHITSNSLHKLDDLNTRWKMLQMSVDERYRQLRDFGKDGVQALPPNQVINSVEYPWERAVTPNKVPYYINHQTETTSWDHPKMIQLMNSLSELNEVRFSAYRTALKLRTVQKRLCLDLLNLVRAIEAFDTHGLRAQNDKLLDVSDMVSVLSSIFEQMMAENPSLVNVPLCLDLTINWILNVYDSQRTGQVRVLSFKVGIILLSKGHLEEKYRYLFRLIADPNRLVDQRKLGLLLHDCIQLPRQLGEVASFGGSNIEPSVRSCFEKAGKNKHVIEAVHFLSWLQQEPQSIVWLPVLHRLSAAESAKHQARCNICKECPIIGFRYRCLKCFNFDMCQTCFFQGKKAKNHKLTHPMQEYCTTTTSGEDVRDFTRALRNKFKSKRYFKKHPRVGYLPVQTVLEGDALESPAPSPQHSHTIGPHDMHSRLEMYASRLAEVELRTRSNSTPDSEDEHQLIAQYCHSLNGGDIVPVPRSPVQVMHAIDADQREELEVMIRVLEEENHMLQAEYERLRGSRPTPDPSSSTTPDDMEMAAEAKLLRQHKGRLEARMQILEDHNRQLEAQLQRLRQLLEEPTLQTRSVTASQLATDSPAKMNGHCLDSPNGGRNSLDRPPPPPVSHNIGNLHHIAGDLSKVVNELVTAMADEDDDVKALNNNNSTHEYKK</sequence>
<feature type="coiled-coil region" evidence="16">
    <location>
        <begin position="1462"/>
        <end position="1503"/>
    </location>
</feature>
<dbReference type="GO" id="GO:0007474">
    <property type="term" value="P:imaginal disc-derived wing vein specification"/>
    <property type="evidence" value="ECO:0007669"/>
    <property type="project" value="UniProtKB-ARBA"/>
</dbReference>
<keyword evidence="3" id="KW-1003">Cell membrane</keyword>
<evidence type="ECO:0000256" key="17">
    <source>
        <dbReference type="SAM" id="MobiDB-lite"/>
    </source>
</evidence>
<keyword evidence="4" id="KW-0963">Cytoplasm</keyword>
<evidence type="ECO:0000256" key="8">
    <source>
        <dbReference type="ARBA" id="ARBA00022833"/>
    </source>
</evidence>
<dbReference type="GO" id="GO:0005737">
    <property type="term" value="C:cytoplasm"/>
    <property type="evidence" value="ECO:0007669"/>
    <property type="project" value="UniProtKB-ARBA"/>
</dbReference>
<dbReference type="PIRSF" id="PIRSF002341">
    <property type="entry name" value="Dystrophin/utrophin"/>
    <property type="match status" value="1"/>
</dbReference>
<evidence type="ECO:0000256" key="16">
    <source>
        <dbReference type="SAM" id="Coils"/>
    </source>
</evidence>
<dbReference type="InterPro" id="IPR050774">
    <property type="entry name" value="KCMF1/Dystrophin"/>
</dbReference>
<dbReference type="PROSITE" id="PS00019">
    <property type="entry name" value="ACTININ_1"/>
    <property type="match status" value="1"/>
</dbReference>
<dbReference type="PANTHER" id="PTHR12268:SF14">
    <property type="entry name" value="DYSTROPHIN-1"/>
    <property type="match status" value="1"/>
</dbReference>
<dbReference type="GO" id="GO:0008586">
    <property type="term" value="P:imaginal disc-derived wing vein morphogenesis"/>
    <property type="evidence" value="ECO:0007669"/>
    <property type="project" value="UniProtKB-ARBA"/>
</dbReference>
<dbReference type="CDD" id="cd00176">
    <property type="entry name" value="SPEC"/>
    <property type="match status" value="6"/>
</dbReference>
<accession>A0A8D8LP79</accession>
<dbReference type="GO" id="GO:0008270">
    <property type="term" value="F:zinc ion binding"/>
    <property type="evidence" value="ECO:0007669"/>
    <property type="project" value="UniProtKB-KW"/>
</dbReference>
<evidence type="ECO:0000256" key="5">
    <source>
        <dbReference type="ARBA" id="ARBA00022723"/>
    </source>
</evidence>
<dbReference type="PROSITE" id="PS01159">
    <property type="entry name" value="WW_DOMAIN_1"/>
    <property type="match status" value="1"/>
</dbReference>
<dbReference type="FunFam" id="1.20.58.60:FF:000075">
    <property type="entry name" value="utrophin isoform X1"/>
    <property type="match status" value="1"/>
</dbReference>
<dbReference type="GO" id="GO:0016010">
    <property type="term" value="C:dystrophin-associated glycoprotein complex"/>
    <property type="evidence" value="ECO:0007669"/>
    <property type="project" value="UniProtKB-ARBA"/>
</dbReference>
<dbReference type="SMART" id="SM00150">
    <property type="entry name" value="SPEC"/>
    <property type="match status" value="16"/>
</dbReference>
<dbReference type="Gene3D" id="1.10.418.10">
    <property type="entry name" value="Calponin-like domain"/>
    <property type="match status" value="2"/>
</dbReference>
<evidence type="ECO:0000313" key="21">
    <source>
        <dbReference type="EMBL" id="CAG6612238.1"/>
    </source>
</evidence>
<dbReference type="InterPro" id="IPR002017">
    <property type="entry name" value="Spectrin_repeat"/>
</dbReference>
<feature type="coiled-coil region" evidence="16">
    <location>
        <begin position="3481"/>
        <end position="3508"/>
    </location>
</feature>
<keyword evidence="9" id="KW-0106">Calcium</keyword>
<evidence type="ECO:0000256" key="11">
    <source>
        <dbReference type="ARBA" id="ARBA00023203"/>
    </source>
</evidence>
<feature type="domain" description="ZZ-type" evidence="20">
    <location>
        <begin position="3301"/>
        <end position="3357"/>
    </location>
</feature>
<keyword evidence="16" id="KW-0175">Coiled coil</keyword>
<keyword evidence="6" id="KW-0677">Repeat</keyword>
<organism evidence="21">
    <name type="scientific">Cacopsylla melanoneura</name>
    <dbReference type="NCBI Taxonomy" id="428564"/>
    <lineage>
        <taxon>Eukaryota</taxon>
        <taxon>Metazoa</taxon>
        <taxon>Ecdysozoa</taxon>
        <taxon>Arthropoda</taxon>
        <taxon>Hexapoda</taxon>
        <taxon>Insecta</taxon>
        <taxon>Pterygota</taxon>
        <taxon>Neoptera</taxon>
        <taxon>Paraneoptera</taxon>
        <taxon>Hemiptera</taxon>
        <taxon>Sternorrhyncha</taxon>
        <taxon>Psylloidea</taxon>
        <taxon>Psyllidae</taxon>
        <taxon>Psyllinae</taxon>
        <taxon>Cacopsylla</taxon>
    </lineage>
</organism>
<dbReference type="GO" id="GO:0046716">
    <property type="term" value="P:muscle cell cellular homeostasis"/>
    <property type="evidence" value="ECO:0007669"/>
    <property type="project" value="UniProtKB-ARBA"/>
</dbReference>
<evidence type="ECO:0000259" key="18">
    <source>
        <dbReference type="PROSITE" id="PS50020"/>
    </source>
</evidence>
<dbReference type="GO" id="GO:0003779">
    <property type="term" value="F:actin binding"/>
    <property type="evidence" value="ECO:0007669"/>
    <property type="project" value="UniProtKB-KW"/>
</dbReference>
<dbReference type="GO" id="GO:0050699">
    <property type="term" value="F:WW domain binding"/>
    <property type="evidence" value="ECO:0007669"/>
    <property type="project" value="UniProtKB-ARBA"/>
</dbReference>
<dbReference type="Pfam" id="PF00435">
    <property type="entry name" value="Spectrin"/>
    <property type="match status" value="8"/>
</dbReference>
<dbReference type="InterPro" id="IPR015153">
    <property type="entry name" value="EF-hand_dom_typ1"/>
</dbReference>
<feature type="domain" description="Calponin-homology (CH)" evidence="19">
    <location>
        <begin position="10"/>
        <end position="115"/>
    </location>
</feature>
<dbReference type="Gene3D" id="1.10.238.10">
    <property type="entry name" value="EF-hand"/>
    <property type="match status" value="2"/>
</dbReference>
<evidence type="ECO:0000256" key="4">
    <source>
        <dbReference type="ARBA" id="ARBA00022490"/>
    </source>
</evidence>
<keyword evidence="10" id="KW-0472">Membrane</keyword>
<dbReference type="SMART" id="SM00291">
    <property type="entry name" value="ZnF_ZZ"/>
    <property type="match status" value="1"/>
</dbReference>
<keyword evidence="5" id="KW-0479">Metal-binding</keyword>
<feature type="compositionally biased region" description="Basic and acidic residues" evidence="17">
    <location>
        <begin position="1718"/>
        <end position="1733"/>
    </location>
</feature>
<feature type="compositionally biased region" description="Acidic residues" evidence="17">
    <location>
        <begin position="1656"/>
        <end position="1674"/>
    </location>
</feature>
<keyword evidence="8" id="KW-0862">Zinc</keyword>
<dbReference type="PANTHER" id="PTHR12268">
    <property type="entry name" value="E3 UBIQUITIN-PROTEIN LIGASE KCMF1"/>
    <property type="match status" value="1"/>
</dbReference>
<feature type="region of interest" description="Disordered" evidence="17">
    <location>
        <begin position="3574"/>
        <end position="3612"/>
    </location>
</feature>
<dbReference type="PROSITE" id="PS50021">
    <property type="entry name" value="CH"/>
    <property type="match status" value="2"/>
</dbReference>
<reference evidence="21" key="1">
    <citation type="submission" date="2021-05" db="EMBL/GenBank/DDBJ databases">
        <authorList>
            <person name="Alioto T."/>
            <person name="Alioto T."/>
            <person name="Gomez Garrido J."/>
        </authorList>
    </citation>
    <scope>NUCLEOTIDE SEQUENCE</scope>
</reference>
<evidence type="ECO:0000256" key="1">
    <source>
        <dbReference type="ARBA" id="ARBA00004245"/>
    </source>
</evidence>
<feature type="coiled-coil region" evidence="16">
    <location>
        <begin position="2526"/>
        <end position="2556"/>
    </location>
</feature>
<dbReference type="Pfam" id="PF09069">
    <property type="entry name" value="EF-hand_3"/>
    <property type="match status" value="1"/>
</dbReference>
<evidence type="ECO:0000259" key="20">
    <source>
        <dbReference type="PROSITE" id="PS50135"/>
    </source>
</evidence>
<dbReference type="InterPro" id="IPR018159">
    <property type="entry name" value="Spectrin/alpha-actinin"/>
</dbReference>
<dbReference type="InterPro" id="IPR036020">
    <property type="entry name" value="WW_dom_sf"/>
</dbReference>
<evidence type="ECO:0000256" key="9">
    <source>
        <dbReference type="ARBA" id="ARBA00022837"/>
    </source>
</evidence>
<feature type="domain" description="Calponin-homology (CH)" evidence="19">
    <location>
        <begin position="130"/>
        <end position="235"/>
    </location>
</feature>
<dbReference type="CDD" id="cd21186">
    <property type="entry name" value="CH_DMD-like_rpt1"/>
    <property type="match status" value="1"/>
</dbReference>
<dbReference type="GO" id="GO:0048172">
    <property type="term" value="P:regulation of short-term neuronal synaptic plasticity"/>
    <property type="evidence" value="ECO:0007669"/>
    <property type="project" value="UniProtKB-ARBA"/>
</dbReference>
<dbReference type="Gene3D" id="2.20.70.10">
    <property type="match status" value="1"/>
</dbReference>
<feature type="coiled-coil region" evidence="16">
    <location>
        <begin position="1244"/>
        <end position="1271"/>
    </location>
</feature>
<dbReference type="InterPro" id="IPR001589">
    <property type="entry name" value="Actinin_actin-bd_CS"/>
</dbReference>
<evidence type="ECO:0000256" key="3">
    <source>
        <dbReference type="ARBA" id="ARBA00022475"/>
    </source>
</evidence>
<keyword evidence="11" id="KW-0009">Actin-binding</keyword>
<dbReference type="CDD" id="cd16242">
    <property type="entry name" value="EFh_DMD_like"/>
    <property type="match status" value="1"/>
</dbReference>
<dbReference type="SUPFAM" id="SSF46966">
    <property type="entry name" value="Spectrin repeat"/>
    <property type="match status" value="15"/>
</dbReference>
<dbReference type="Pfam" id="PF00397">
    <property type="entry name" value="WW"/>
    <property type="match status" value="1"/>
</dbReference>
<protein>
    <recommendedName>
        <fullName evidence="14">Protein detached</fullName>
    </recommendedName>
</protein>
<dbReference type="SUPFAM" id="SSF47473">
    <property type="entry name" value="EF-hand"/>
    <property type="match status" value="2"/>
</dbReference>
<evidence type="ECO:0000259" key="19">
    <source>
        <dbReference type="PROSITE" id="PS50021"/>
    </source>
</evidence>
<feature type="coiled-coil region" evidence="16">
    <location>
        <begin position="2058"/>
        <end position="2092"/>
    </location>
</feature>
<comment type="subcellular location">
    <subcellularLocation>
        <location evidence="2">Cell membrane</location>
        <location evidence="2">Sarcolemma</location>
        <topology evidence="2">Peripheral membrane protein</topology>
        <orientation evidence="2">Cytoplasmic side</orientation>
    </subcellularLocation>
    <subcellularLocation>
        <location evidence="1">Cytoplasm</location>
        <location evidence="1">Cytoskeleton</location>
    </subcellularLocation>
</comment>